<dbReference type="GO" id="GO:0016740">
    <property type="term" value="F:transferase activity"/>
    <property type="evidence" value="ECO:0007669"/>
    <property type="project" value="UniProtKB-KW"/>
</dbReference>
<dbReference type="CDD" id="cd06223">
    <property type="entry name" value="PRTases_typeI"/>
    <property type="match status" value="1"/>
</dbReference>
<dbReference type="AlphaFoldDB" id="A0A1V5SCQ6"/>
<name>A0A1V5SCQ6_9BACT</name>
<sequence>MSESFKYYTNEHVDALKPESSDKVTENEGALLAGESDAVSKAPEIGAMDSAELPKINRNIDAMDSSVANMLKGKFLKNLREGEYSLIIGDDTSGRIPTLIFGRIASKMAKDVQRPAPKVRFVAGTISVPDEYTDTSQFSSYQKKLYELTDYFAELIDQENIKNEKVLLVTDTIDSGNTMMGFVSALKANGIKCDIATLSLFRASPFNKKTAESLKRKKEAMLNGCKIYYSDKGDTPGIYRDKLSSGIVKDPYVLHASPAKTDLSNVPPHLKNQVSAQNIQRSKYAAYARARAFLIADELYERKKSK</sequence>
<dbReference type="SUPFAM" id="SSF53271">
    <property type="entry name" value="PRTase-like"/>
    <property type="match status" value="1"/>
</dbReference>
<dbReference type="InterPro" id="IPR029057">
    <property type="entry name" value="PRTase-like"/>
</dbReference>
<evidence type="ECO:0000313" key="1">
    <source>
        <dbReference type="EMBL" id="OQA52296.1"/>
    </source>
</evidence>
<comment type="caution">
    <text evidence="1">The sequence shown here is derived from an EMBL/GenBank/DDBJ whole genome shotgun (WGS) entry which is preliminary data.</text>
</comment>
<proteinExistence type="predicted"/>
<dbReference type="EMBL" id="MWBO01000037">
    <property type="protein sequence ID" value="OQA52296.1"/>
    <property type="molecule type" value="Genomic_DNA"/>
</dbReference>
<organism evidence="1">
    <name type="scientific">candidate division WS2 bacterium ADurb.Bin280</name>
    <dbReference type="NCBI Taxonomy" id="1852829"/>
    <lineage>
        <taxon>Bacteria</taxon>
        <taxon>candidate division WS2</taxon>
    </lineage>
</organism>
<dbReference type="InterPro" id="IPR000836">
    <property type="entry name" value="PRTase_dom"/>
</dbReference>
<reference evidence="1" key="1">
    <citation type="submission" date="2017-02" db="EMBL/GenBank/DDBJ databases">
        <title>Delving into the versatile metabolic prowess of the omnipresent phylum Bacteroidetes.</title>
        <authorList>
            <person name="Nobu M.K."/>
            <person name="Mei R."/>
            <person name="Narihiro T."/>
            <person name="Kuroda K."/>
            <person name="Liu W.-T."/>
        </authorList>
    </citation>
    <scope>NUCLEOTIDE SEQUENCE</scope>
    <source>
        <strain evidence="1">ADurb.Bin280</strain>
    </source>
</reference>
<gene>
    <name evidence="1" type="ORF">BWY43_00560</name>
</gene>
<dbReference type="Proteomes" id="UP000485367">
    <property type="component" value="Unassembled WGS sequence"/>
</dbReference>
<dbReference type="Gene3D" id="3.40.50.2020">
    <property type="match status" value="1"/>
</dbReference>
<protein>
    <submittedName>
        <fullName evidence="1">Phosphoribosyl transferase domain protein</fullName>
    </submittedName>
</protein>
<accession>A0A1V5SCQ6</accession>
<keyword evidence="1" id="KW-0808">Transferase</keyword>